<comment type="caution">
    <text evidence="10">The sequence shown here is derived from an EMBL/GenBank/DDBJ whole genome shotgun (WGS) entry which is preliminary data.</text>
</comment>
<dbReference type="EMBL" id="JAZHBO010000002">
    <property type="protein sequence ID" value="MEF2155861.1"/>
    <property type="molecule type" value="Genomic_DNA"/>
</dbReference>
<comment type="similarity">
    <text evidence="2 8">Belongs to the RecO family.</text>
</comment>
<dbReference type="Proteomes" id="UP001356170">
    <property type="component" value="Unassembled WGS sequence"/>
</dbReference>
<evidence type="ECO:0000256" key="3">
    <source>
        <dbReference type="ARBA" id="ARBA00021310"/>
    </source>
</evidence>
<dbReference type="InterPro" id="IPR022572">
    <property type="entry name" value="DNA_rep/recomb_RecO_N"/>
</dbReference>
<dbReference type="SUPFAM" id="SSF57863">
    <property type="entry name" value="ArfGap/RecO-like zinc finger"/>
    <property type="match status" value="1"/>
</dbReference>
<dbReference type="PANTHER" id="PTHR33991:SF1">
    <property type="entry name" value="DNA REPAIR PROTEIN RECO"/>
    <property type="match status" value="1"/>
</dbReference>
<dbReference type="Pfam" id="PF11967">
    <property type="entry name" value="RecO_N"/>
    <property type="match status" value="1"/>
</dbReference>
<evidence type="ECO:0000256" key="7">
    <source>
        <dbReference type="ARBA" id="ARBA00033409"/>
    </source>
</evidence>
<dbReference type="Pfam" id="PF02565">
    <property type="entry name" value="RecO_C"/>
    <property type="match status" value="1"/>
</dbReference>
<sequence length="248" mass="28020">MKISDEPAFVLHARAWRESSLLVEVLSANHGRIGMVARGVQSPNRQALRAALQPLQWLRLDLDWRGELARLIQAEAVDVAPRLSGDAVLSGFYLNELTMRLVPRGEPQPNLFLAYAQTRQRLADPEQSLAWTLRRFERDLLDAIGVGFPWHLDRDGEPLDPAARYVVDVEQGAIKVLTERTAEERRFSPSGRALLSLAADELPTEEDLQSLRIPMRVLLQHHLGARGLKSWDMQRLMRRGSKASGVRQ</sequence>
<dbReference type="RefSeq" id="WP_331690350.1">
    <property type="nucleotide sequence ID" value="NZ_JAZHBN010000011.1"/>
</dbReference>
<dbReference type="PANTHER" id="PTHR33991">
    <property type="entry name" value="DNA REPAIR PROTEIN RECO"/>
    <property type="match status" value="1"/>
</dbReference>
<evidence type="ECO:0000256" key="2">
    <source>
        <dbReference type="ARBA" id="ARBA00007452"/>
    </source>
</evidence>
<dbReference type="InterPro" id="IPR037278">
    <property type="entry name" value="ARFGAP/RecO"/>
</dbReference>
<keyword evidence="5 8" id="KW-0233">DNA recombination</keyword>
<organism evidence="10 11">
    <name type="scientific">Aquilutibacter rugosus</name>
    <dbReference type="NCBI Taxonomy" id="3115820"/>
    <lineage>
        <taxon>Bacteria</taxon>
        <taxon>Pseudomonadati</taxon>
        <taxon>Pseudomonadota</taxon>
        <taxon>Gammaproteobacteria</taxon>
        <taxon>Lysobacterales</taxon>
        <taxon>Lysobacteraceae</taxon>
        <taxon>Aquilutibacter</taxon>
    </lineage>
</organism>
<dbReference type="Gene3D" id="2.40.50.140">
    <property type="entry name" value="Nucleic acid-binding proteins"/>
    <property type="match status" value="1"/>
</dbReference>
<keyword evidence="11" id="KW-1185">Reference proteome</keyword>
<dbReference type="InterPro" id="IPR012340">
    <property type="entry name" value="NA-bd_OB-fold"/>
</dbReference>
<keyword evidence="6 8" id="KW-0234">DNA repair</keyword>
<accession>A0ABU7UZB2</accession>
<evidence type="ECO:0000313" key="11">
    <source>
        <dbReference type="Proteomes" id="UP001356170"/>
    </source>
</evidence>
<evidence type="ECO:0000256" key="1">
    <source>
        <dbReference type="ARBA" id="ARBA00003065"/>
    </source>
</evidence>
<feature type="domain" description="DNA replication/recombination mediator RecO N-terminal" evidence="9">
    <location>
        <begin position="1"/>
        <end position="78"/>
    </location>
</feature>
<reference evidence="10 11" key="1">
    <citation type="submission" date="2024-01" db="EMBL/GenBank/DDBJ databases">
        <title>Novel species of the genus Luteimonas isolated from rivers.</title>
        <authorList>
            <person name="Lu H."/>
        </authorList>
    </citation>
    <scope>NUCLEOTIDE SEQUENCE [LARGE SCALE GENOMIC DNA]</scope>
    <source>
        <strain evidence="10 11">FXH3W</strain>
    </source>
</reference>
<evidence type="ECO:0000256" key="8">
    <source>
        <dbReference type="HAMAP-Rule" id="MF_00201"/>
    </source>
</evidence>
<dbReference type="InterPro" id="IPR003717">
    <property type="entry name" value="RecO"/>
</dbReference>
<dbReference type="NCBIfam" id="TIGR00613">
    <property type="entry name" value="reco"/>
    <property type="match status" value="1"/>
</dbReference>
<gene>
    <name evidence="8 10" type="primary">recO</name>
    <name evidence="10" type="ORF">V3390_06385</name>
</gene>
<dbReference type="SUPFAM" id="SSF50249">
    <property type="entry name" value="Nucleic acid-binding proteins"/>
    <property type="match status" value="1"/>
</dbReference>
<protein>
    <recommendedName>
        <fullName evidence="3 8">DNA repair protein RecO</fullName>
    </recommendedName>
    <alternativeName>
        <fullName evidence="7 8">Recombination protein O</fullName>
    </alternativeName>
</protein>
<name>A0ABU7UZB2_9GAMM</name>
<dbReference type="Gene3D" id="1.20.1440.120">
    <property type="entry name" value="Recombination protein O, C-terminal domain"/>
    <property type="match status" value="1"/>
</dbReference>
<dbReference type="HAMAP" id="MF_00201">
    <property type="entry name" value="RecO"/>
    <property type="match status" value="1"/>
</dbReference>
<keyword evidence="4 8" id="KW-0227">DNA damage</keyword>
<evidence type="ECO:0000256" key="4">
    <source>
        <dbReference type="ARBA" id="ARBA00022763"/>
    </source>
</evidence>
<proteinExistence type="inferred from homology"/>
<evidence type="ECO:0000256" key="5">
    <source>
        <dbReference type="ARBA" id="ARBA00023172"/>
    </source>
</evidence>
<evidence type="ECO:0000259" key="9">
    <source>
        <dbReference type="Pfam" id="PF11967"/>
    </source>
</evidence>
<evidence type="ECO:0000256" key="6">
    <source>
        <dbReference type="ARBA" id="ARBA00023204"/>
    </source>
</evidence>
<evidence type="ECO:0000313" key="10">
    <source>
        <dbReference type="EMBL" id="MEF2155861.1"/>
    </source>
</evidence>
<dbReference type="InterPro" id="IPR042242">
    <property type="entry name" value="RecO_C"/>
</dbReference>
<comment type="function">
    <text evidence="1 8">Involved in DNA repair and RecF pathway recombination.</text>
</comment>